<evidence type="ECO:0000313" key="3">
    <source>
        <dbReference type="EMBL" id="GAA4753581.1"/>
    </source>
</evidence>
<keyword evidence="2" id="KW-0812">Transmembrane</keyword>
<dbReference type="RefSeq" id="WP_345529167.1">
    <property type="nucleotide sequence ID" value="NZ_BAABKN010000028.1"/>
</dbReference>
<proteinExistence type="predicted"/>
<sequence>MTTHVNGTAAESTQSAEQIEADIARTRAELAHTVDELTGRFDVKARVQERVREVRDRATDDQGRPTPGTMAVGGAALAAVVAIVATVLWRRRR</sequence>
<evidence type="ECO:0000313" key="4">
    <source>
        <dbReference type="Proteomes" id="UP001499882"/>
    </source>
</evidence>
<evidence type="ECO:0008006" key="5">
    <source>
        <dbReference type="Google" id="ProtNLM"/>
    </source>
</evidence>
<evidence type="ECO:0000256" key="1">
    <source>
        <dbReference type="SAM" id="MobiDB-lite"/>
    </source>
</evidence>
<organism evidence="3 4">
    <name type="scientific">Nocardioides endophyticus</name>
    <dbReference type="NCBI Taxonomy" id="1353775"/>
    <lineage>
        <taxon>Bacteria</taxon>
        <taxon>Bacillati</taxon>
        <taxon>Actinomycetota</taxon>
        <taxon>Actinomycetes</taxon>
        <taxon>Propionibacteriales</taxon>
        <taxon>Nocardioidaceae</taxon>
        <taxon>Nocardioides</taxon>
    </lineage>
</organism>
<gene>
    <name evidence="3" type="ORF">GCM10023350_43570</name>
</gene>
<accession>A0ABP8ZDL4</accession>
<feature type="transmembrane region" description="Helical" evidence="2">
    <location>
        <begin position="70"/>
        <end position="89"/>
    </location>
</feature>
<name>A0ABP8ZDL4_9ACTN</name>
<reference evidence="4" key="1">
    <citation type="journal article" date="2019" name="Int. J. Syst. Evol. Microbiol.">
        <title>The Global Catalogue of Microorganisms (GCM) 10K type strain sequencing project: providing services to taxonomists for standard genome sequencing and annotation.</title>
        <authorList>
            <consortium name="The Broad Institute Genomics Platform"/>
            <consortium name="The Broad Institute Genome Sequencing Center for Infectious Disease"/>
            <person name="Wu L."/>
            <person name="Ma J."/>
        </authorList>
    </citation>
    <scope>NUCLEOTIDE SEQUENCE [LARGE SCALE GENOMIC DNA]</scope>
    <source>
        <strain evidence="4">JCM 18532</strain>
    </source>
</reference>
<feature type="compositionally biased region" description="Polar residues" evidence="1">
    <location>
        <begin position="1"/>
        <end position="17"/>
    </location>
</feature>
<dbReference type="Proteomes" id="UP001499882">
    <property type="component" value="Unassembled WGS sequence"/>
</dbReference>
<dbReference type="EMBL" id="BAABKN010000028">
    <property type="protein sequence ID" value="GAA4753581.1"/>
    <property type="molecule type" value="Genomic_DNA"/>
</dbReference>
<keyword evidence="4" id="KW-1185">Reference proteome</keyword>
<dbReference type="InterPro" id="IPR022062">
    <property type="entry name" value="DUF3618"/>
</dbReference>
<comment type="caution">
    <text evidence="3">The sequence shown here is derived from an EMBL/GenBank/DDBJ whole genome shotgun (WGS) entry which is preliminary data.</text>
</comment>
<keyword evidence="2" id="KW-1133">Transmembrane helix</keyword>
<evidence type="ECO:0000256" key="2">
    <source>
        <dbReference type="SAM" id="Phobius"/>
    </source>
</evidence>
<keyword evidence="2" id="KW-0472">Membrane</keyword>
<dbReference type="Pfam" id="PF12277">
    <property type="entry name" value="DUF3618"/>
    <property type="match status" value="1"/>
</dbReference>
<protein>
    <recommendedName>
        <fullName evidence="5">DUF3618 domain-containing protein</fullName>
    </recommendedName>
</protein>
<feature type="region of interest" description="Disordered" evidence="1">
    <location>
        <begin position="1"/>
        <end position="21"/>
    </location>
</feature>